<keyword evidence="7" id="KW-1185">Reference proteome</keyword>
<gene>
    <name evidence="6" type="ORF">CHS0354_042955</name>
</gene>
<evidence type="ECO:0000313" key="6">
    <source>
        <dbReference type="EMBL" id="KAK3603943.1"/>
    </source>
</evidence>
<evidence type="ECO:0000256" key="3">
    <source>
        <dbReference type="ARBA" id="ARBA00022574"/>
    </source>
</evidence>
<reference evidence="6" key="2">
    <citation type="journal article" date="2021" name="Genome Biol. Evol.">
        <title>Developing a high-quality reference genome for a parasitic bivalve with doubly uniparental inheritance (Bivalvia: Unionida).</title>
        <authorList>
            <person name="Smith C.H."/>
        </authorList>
    </citation>
    <scope>NUCLEOTIDE SEQUENCE</scope>
    <source>
        <strain evidence="6">CHS0354</strain>
        <tissue evidence="6">Mantle</tissue>
    </source>
</reference>
<evidence type="ECO:0000256" key="4">
    <source>
        <dbReference type="ARBA" id="ARBA00022737"/>
    </source>
</evidence>
<dbReference type="GO" id="GO:0031087">
    <property type="term" value="P:deadenylation-independent decapping of nuclear-transcribed mRNA"/>
    <property type="evidence" value="ECO:0007669"/>
    <property type="project" value="InterPro"/>
</dbReference>
<dbReference type="PANTHER" id="PTHR15598">
    <property type="entry name" value="ENHANCER OF MRNA-DECAPPING PROTEIN 4"/>
    <property type="match status" value="1"/>
</dbReference>
<comment type="subcellular location">
    <subcellularLocation>
        <location evidence="1">Cytoplasm</location>
    </subcellularLocation>
</comment>
<dbReference type="PANTHER" id="PTHR15598:SF5">
    <property type="entry name" value="ENHANCER OF MRNA-DECAPPING PROTEIN 4"/>
    <property type="match status" value="1"/>
</dbReference>
<dbReference type="AlphaFoldDB" id="A0AAE0W6I1"/>
<dbReference type="Proteomes" id="UP001195483">
    <property type="component" value="Unassembled WGS sequence"/>
</dbReference>
<dbReference type="InterPro" id="IPR049404">
    <property type="entry name" value="EDC4_C"/>
</dbReference>
<dbReference type="Gene3D" id="1.10.220.100">
    <property type="entry name" value="conserved c-terminal region of ge- 1"/>
    <property type="match status" value="1"/>
</dbReference>
<accession>A0AAE0W6I1</accession>
<feature type="domain" description="Enhancer of mRNA-decapping protein 4 C-terminal" evidence="5">
    <location>
        <begin position="336"/>
        <end position="455"/>
    </location>
</feature>
<proteinExistence type="predicted"/>
<evidence type="ECO:0000256" key="1">
    <source>
        <dbReference type="ARBA" id="ARBA00004496"/>
    </source>
</evidence>
<keyword evidence="3" id="KW-0853">WD repeat</keyword>
<dbReference type="EMBL" id="JAEAOA010002358">
    <property type="protein sequence ID" value="KAK3603943.1"/>
    <property type="molecule type" value="Genomic_DNA"/>
</dbReference>
<dbReference type="Pfam" id="PF21289">
    <property type="entry name" value="EDC4_C"/>
    <property type="match status" value="1"/>
</dbReference>
<reference evidence="6" key="1">
    <citation type="journal article" date="2021" name="Genome Biol. Evol.">
        <title>A High-Quality Reference Genome for a Parasitic Bivalve with Doubly Uniparental Inheritance (Bivalvia: Unionida).</title>
        <authorList>
            <person name="Smith C.H."/>
        </authorList>
    </citation>
    <scope>NUCLEOTIDE SEQUENCE</scope>
    <source>
        <strain evidence="6">CHS0354</strain>
    </source>
</reference>
<evidence type="ECO:0000259" key="5">
    <source>
        <dbReference type="Pfam" id="PF21289"/>
    </source>
</evidence>
<reference evidence="6" key="3">
    <citation type="submission" date="2023-05" db="EMBL/GenBank/DDBJ databases">
        <authorList>
            <person name="Smith C.H."/>
        </authorList>
    </citation>
    <scope>NUCLEOTIDE SEQUENCE</scope>
    <source>
        <strain evidence="6">CHS0354</strain>
        <tissue evidence="6">Mantle</tissue>
    </source>
</reference>
<dbReference type="Gene3D" id="6.10.140.270">
    <property type="match status" value="1"/>
</dbReference>
<keyword evidence="4" id="KW-0677">Repeat</keyword>
<name>A0AAE0W6I1_9BIVA</name>
<dbReference type="GO" id="GO:0000932">
    <property type="term" value="C:P-body"/>
    <property type="evidence" value="ECO:0007669"/>
    <property type="project" value="TreeGrafter"/>
</dbReference>
<organism evidence="6 7">
    <name type="scientific">Potamilus streckersoni</name>
    <dbReference type="NCBI Taxonomy" id="2493646"/>
    <lineage>
        <taxon>Eukaryota</taxon>
        <taxon>Metazoa</taxon>
        <taxon>Spiralia</taxon>
        <taxon>Lophotrochozoa</taxon>
        <taxon>Mollusca</taxon>
        <taxon>Bivalvia</taxon>
        <taxon>Autobranchia</taxon>
        <taxon>Heteroconchia</taxon>
        <taxon>Palaeoheterodonta</taxon>
        <taxon>Unionida</taxon>
        <taxon>Unionoidea</taxon>
        <taxon>Unionidae</taxon>
        <taxon>Ambleminae</taxon>
        <taxon>Lampsilini</taxon>
        <taxon>Potamilus</taxon>
    </lineage>
</organism>
<dbReference type="InterPro" id="IPR045152">
    <property type="entry name" value="EDC4-like"/>
</dbReference>
<comment type="caution">
    <text evidence="6">The sequence shown here is derived from an EMBL/GenBank/DDBJ whole genome shotgun (WGS) entry which is preliminary data.</text>
</comment>
<keyword evidence="2" id="KW-0963">Cytoplasm</keyword>
<evidence type="ECO:0000256" key="2">
    <source>
        <dbReference type="ARBA" id="ARBA00022490"/>
    </source>
</evidence>
<sequence length="467" mass="53327">MDQSLQTVFHTLEMQNPQPDKLHQWMLEQQDANMGLQRQQHEREMLLQVAQESQTSIQEQMDKHEHLGSIKVDHLFSQYAQFDWFKKAETSEKLKQDQLYSSVTETISTAVASSLEKVVQHEIRQHVLPEIQLVKEQLHQMTQKLAAATDSLLKDNDGKMVHSQENMDAIEMAAGNAISSSVQMAYTEPIEIPSFKRATQAMVHQVNDIFQTETREYVKHLDAQLDQVREKHLEASNPIVSELRILTDSFQTSAEKMQRRVLATVQTQLMSELQSSMSGMQKMIVGYVRDAVQEEVSIALKEQHSSISKSILDAMRSGAINPVQVTPDPQLKRSEILQLLEQGQLNTAFYVALSTTMMDMVIYICENVDICQVFEQTPCPLHQALLLSLIQQLSVDLELNTKLKYKFITEAVVSLDKSDPITQEHVTGIICGLIEKVNAFIRKHPNHKMTRLFKKLLMMAENFVIRA</sequence>
<protein>
    <recommendedName>
        <fullName evidence="5">Enhancer of mRNA-decapping protein 4 C-terminal domain-containing protein</fullName>
    </recommendedName>
</protein>
<dbReference type="InterPro" id="IPR044938">
    <property type="entry name" value="EDC4_C_sf"/>
</dbReference>
<evidence type="ECO:0000313" key="7">
    <source>
        <dbReference type="Proteomes" id="UP001195483"/>
    </source>
</evidence>